<evidence type="ECO:0000256" key="5">
    <source>
        <dbReference type="ARBA" id="ARBA00022927"/>
    </source>
</evidence>
<comment type="caution">
    <text evidence="10">The sequence shown here is derived from an EMBL/GenBank/DDBJ whole genome shotgun (WGS) entry which is preliminary data.</text>
</comment>
<evidence type="ECO:0000256" key="2">
    <source>
        <dbReference type="ARBA" id="ARBA00008445"/>
    </source>
</evidence>
<keyword evidence="7 9" id="KW-0811">Translocation</keyword>
<keyword evidence="6 9" id="KW-1133">Transmembrane helix</keyword>
<evidence type="ECO:0000313" key="10">
    <source>
        <dbReference type="EMBL" id="PJE62456.1"/>
    </source>
</evidence>
<organism evidence="10 11">
    <name type="scientific">Candidatus Roizmanbacteria bacterium CG10_big_fil_rev_8_21_14_0_10_39_6</name>
    <dbReference type="NCBI Taxonomy" id="1974853"/>
    <lineage>
        <taxon>Bacteria</taxon>
        <taxon>Candidatus Roizmaniibacteriota</taxon>
    </lineage>
</organism>
<dbReference type="AlphaFoldDB" id="A0A2M8KRC0"/>
<feature type="transmembrane region" description="Helical" evidence="9">
    <location>
        <begin position="7"/>
        <end position="29"/>
    </location>
</feature>
<evidence type="ECO:0000256" key="6">
    <source>
        <dbReference type="ARBA" id="ARBA00022989"/>
    </source>
</evidence>
<dbReference type="Proteomes" id="UP000229554">
    <property type="component" value="Unassembled WGS sequence"/>
</dbReference>
<sequence>MKIILDILYILVAVAVILLILFQGRGAGLGSAWGGSGESFSTRRGVERITFMICIFCVALFLVLSVVKLLV</sequence>
<evidence type="ECO:0000256" key="7">
    <source>
        <dbReference type="ARBA" id="ARBA00023010"/>
    </source>
</evidence>
<evidence type="ECO:0000256" key="8">
    <source>
        <dbReference type="ARBA" id="ARBA00023136"/>
    </source>
</evidence>
<keyword evidence="4 9" id="KW-0812">Transmembrane</keyword>
<keyword evidence="5 9" id="KW-0653">Protein transport</keyword>
<comment type="subcellular location">
    <subcellularLocation>
        <location evidence="9">Cell membrane</location>
        <topology evidence="9">Multi-pass membrane protein</topology>
    </subcellularLocation>
    <subcellularLocation>
        <location evidence="1">Membrane</location>
        <topology evidence="1">Multi-pass membrane protein</topology>
    </subcellularLocation>
</comment>
<comment type="function">
    <text evidence="9">Involved in protein export. Participates in an early event of protein translocation.</text>
</comment>
<reference evidence="11" key="1">
    <citation type="submission" date="2017-09" db="EMBL/GenBank/DDBJ databases">
        <title>Depth-based differentiation of microbial function through sediment-hosted aquifers and enrichment of novel symbionts in the deep terrestrial subsurface.</title>
        <authorList>
            <person name="Probst A.J."/>
            <person name="Ladd B."/>
            <person name="Jarett J.K."/>
            <person name="Geller-Mcgrath D.E."/>
            <person name="Sieber C.M.K."/>
            <person name="Emerson J.B."/>
            <person name="Anantharaman K."/>
            <person name="Thomas B.C."/>
            <person name="Malmstrom R."/>
            <person name="Stieglmeier M."/>
            <person name="Klingl A."/>
            <person name="Woyke T."/>
            <person name="Ryan C.M."/>
            <person name="Banfield J.F."/>
        </authorList>
    </citation>
    <scope>NUCLEOTIDE SEQUENCE [LARGE SCALE GENOMIC DNA]</scope>
</reference>
<dbReference type="GO" id="GO:0009306">
    <property type="term" value="P:protein secretion"/>
    <property type="evidence" value="ECO:0007669"/>
    <property type="project" value="UniProtKB-UniRule"/>
</dbReference>
<comment type="similarity">
    <text evidence="2 9">Belongs to the SecG family.</text>
</comment>
<evidence type="ECO:0000256" key="4">
    <source>
        <dbReference type="ARBA" id="ARBA00022692"/>
    </source>
</evidence>
<evidence type="ECO:0000256" key="1">
    <source>
        <dbReference type="ARBA" id="ARBA00004141"/>
    </source>
</evidence>
<gene>
    <name evidence="10" type="primary">secG</name>
    <name evidence="10" type="ORF">COU88_04930</name>
</gene>
<dbReference type="EMBL" id="PFED01000201">
    <property type="protein sequence ID" value="PJE62456.1"/>
    <property type="molecule type" value="Genomic_DNA"/>
</dbReference>
<keyword evidence="8 9" id="KW-0472">Membrane</keyword>
<protein>
    <recommendedName>
        <fullName evidence="9">Protein-export membrane protein SecG</fullName>
    </recommendedName>
</protein>
<evidence type="ECO:0000313" key="11">
    <source>
        <dbReference type="Proteomes" id="UP000229554"/>
    </source>
</evidence>
<evidence type="ECO:0000256" key="3">
    <source>
        <dbReference type="ARBA" id="ARBA00022448"/>
    </source>
</evidence>
<dbReference type="GO" id="GO:0015450">
    <property type="term" value="F:protein-transporting ATPase activity"/>
    <property type="evidence" value="ECO:0007669"/>
    <property type="project" value="UniProtKB-UniRule"/>
</dbReference>
<proteinExistence type="inferred from homology"/>
<dbReference type="NCBIfam" id="TIGR00810">
    <property type="entry name" value="secG"/>
    <property type="match status" value="1"/>
</dbReference>
<keyword evidence="3 9" id="KW-0813">Transport</keyword>
<feature type="transmembrane region" description="Helical" evidence="9">
    <location>
        <begin position="49"/>
        <end position="70"/>
    </location>
</feature>
<keyword evidence="9" id="KW-1003">Cell membrane</keyword>
<dbReference type="GO" id="GO:0005886">
    <property type="term" value="C:plasma membrane"/>
    <property type="evidence" value="ECO:0007669"/>
    <property type="project" value="UniProtKB-SubCell"/>
</dbReference>
<name>A0A2M8KRC0_9BACT</name>
<evidence type="ECO:0000256" key="9">
    <source>
        <dbReference type="RuleBase" id="RU365087"/>
    </source>
</evidence>
<dbReference type="Pfam" id="PF03840">
    <property type="entry name" value="SecG"/>
    <property type="match status" value="1"/>
</dbReference>
<accession>A0A2M8KRC0</accession>
<dbReference type="InterPro" id="IPR004692">
    <property type="entry name" value="SecG"/>
</dbReference>